<dbReference type="GO" id="GO:0003755">
    <property type="term" value="F:peptidyl-prolyl cis-trans isomerase activity"/>
    <property type="evidence" value="ECO:0007669"/>
    <property type="project" value="UniProtKB-KW"/>
</dbReference>
<dbReference type="GO" id="GO:0005509">
    <property type="term" value="F:calcium ion binding"/>
    <property type="evidence" value="ECO:0007669"/>
    <property type="project" value="InterPro"/>
</dbReference>
<dbReference type="PANTHER" id="PTHR45625">
    <property type="entry name" value="PEPTIDYL-PROLYL CIS-TRANS ISOMERASE-RELATED"/>
    <property type="match status" value="1"/>
</dbReference>
<accession>A0A8J7IJP1</accession>
<dbReference type="Proteomes" id="UP000619079">
    <property type="component" value="Unassembled WGS sequence"/>
</dbReference>
<evidence type="ECO:0000256" key="5">
    <source>
        <dbReference type="SAM" id="MobiDB-lite"/>
    </source>
</evidence>
<dbReference type="SUPFAM" id="SSF51120">
    <property type="entry name" value="beta-Roll"/>
    <property type="match status" value="1"/>
</dbReference>
<evidence type="ECO:0000313" key="7">
    <source>
        <dbReference type="EMBL" id="MBJ6372707.1"/>
    </source>
</evidence>
<dbReference type="EC" id="5.2.1.8" evidence="2"/>
<reference evidence="7" key="1">
    <citation type="submission" date="2020-12" db="EMBL/GenBank/DDBJ databases">
        <title>Sedimentitalea sp. nov., isolated from sand in Incheon.</title>
        <authorList>
            <person name="Kim W."/>
        </authorList>
    </citation>
    <scope>NUCLEOTIDE SEQUENCE</scope>
    <source>
        <strain evidence="7">CAU 1593</strain>
    </source>
</reference>
<dbReference type="GO" id="GO:0006457">
    <property type="term" value="P:protein folding"/>
    <property type="evidence" value="ECO:0007669"/>
    <property type="project" value="InterPro"/>
</dbReference>
<dbReference type="InterPro" id="IPR011049">
    <property type="entry name" value="Serralysin-like_metalloprot_C"/>
</dbReference>
<name>A0A8J7IJP1_9RHOB</name>
<feature type="domain" description="PPIase cyclophilin-type" evidence="6">
    <location>
        <begin position="8"/>
        <end position="175"/>
    </location>
</feature>
<dbReference type="EMBL" id="JAELVR010000010">
    <property type="protein sequence ID" value="MBJ6372707.1"/>
    <property type="molecule type" value="Genomic_DNA"/>
</dbReference>
<dbReference type="PRINTS" id="PR00153">
    <property type="entry name" value="CSAPPISMRASE"/>
</dbReference>
<dbReference type="InterPro" id="IPR002130">
    <property type="entry name" value="Cyclophilin-type_PPIase_dom"/>
</dbReference>
<organism evidence="7 8">
    <name type="scientific">Sedimentitalea arenosa</name>
    <dbReference type="NCBI Taxonomy" id="2798803"/>
    <lineage>
        <taxon>Bacteria</taxon>
        <taxon>Pseudomonadati</taxon>
        <taxon>Pseudomonadota</taxon>
        <taxon>Alphaproteobacteria</taxon>
        <taxon>Rhodobacterales</taxon>
        <taxon>Paracoccaceae</taxon>
        <taxon>Sedimentitalea</taxon>
    </lineage>
</organism>
<dbReference type="InterPro" id="IPR029000">
    <property type="entry name" value="Cyclophilin-like_dom_sf"/>
</dbReference>
<evidence type="ECO:0000256" key="1">
    <source>
        <dbReference type="ARBA" id="ARBA00007365"/>
    </source>
</evidence>
<gene>
    <name evidence="7" type="ORF">JF290_14315</name>
</gene>
<dbReference type="InterPro" id="IPR020892">
    <property type="entry name" value="Cyclophilin-type_PPIase_CS"/>
</dbReference>
<dbReference type="InterPro" id="IPR018511">
    <property type="entry name" value="Hemolysin-typ_Ca-bd_CS"/>
</dbReference>
<dbReference type="SUPFAM" id="SSF50891">
    <property type="entry name" value="Cyclophilin-like"/>
    <property type="match status" value="1"/>
</dbReference>
<evidence type="ECO:0000256" key="2">
    <source>
        <dbReference type="ARBA" id="ARBA00013194"/>
    </source>
</evidence>
<dbReference type="PROSITE" id="PS00330">
    <property type="entry name" value="HEMOLYSIN_CALCIUM"/>
    <property type="match status" value="1"/>
</dbReference>
<dbReference type="InterPro" id="IPR001343">
    <property type="entry name" value="Hemolysn_Ca-bd"/>
</dbReference>
<sequence>MDIRIEIAGEIAAGFVNIDLFEEVAPNHVTQIVTLVEQGAYDGVVFHRVIDGFMAQTGDVQYGNIYGDLSLVGTGGSDLPDLAPEFSEIMFDRGVVGMARAQDPSSANSQFFIMLEDGHFLNGQYTVVGRVTSGMDIIDDIKLGEGGNGAVLGQPDFMRSVTVVEPPDVPETAVVDAHWVLEGIDLDGNTFTGDLVFDSQSFDLATGKTALTGHIDWLANESFSFTVDFRAQRHSDGRLEFNYTENNPPVSGVVPALYKAQFSEQNKAISAYYDDPGVVEGTWWAMPKSVGILPRWSKLQEKIKFEGGFGLAEFDAQGELSILSEMMRLYHESPTARRDLNDALLNRKSDVYMKTLEIGAVADGTGSKHFPLRDSNQIFIDPLDPVARTFLSTEAQPIKLSLGSIVFHEFRHAYEDYATWITERPEVEVGASRFDDPDFDHLGSVVRSTNEVRAELGEELRGSYGSLTNRPNVIAALEEMAGPISALPVPFDQVVHFRDPSNDMPVWSSVGTIASGHPSKDFVIANNKSNIVKTGGGIDVVLGLKGALNAKLGSGNDWAFGSSKRDTIEGGSGRDTIDPGAGRDTLSGGRGPDDFIFGDSYGVNRILDFNASSRKEDIDLSNVSEITGYRDLVNNHLSQVRGNAVIDDFNGTRIILVNTDLADLDRSDFIF</sequence>
<evidence type="ECO:0000256" key="3">
    <source>
        <dbReference type="ARBA" id="ARBA00023110"/>
    </source>
</evidence>
<dbReference type="Pfam" id="PF00353">
    <property type="entry name" value="HemolysinCabind"/>
    <property type="match status" value="1"/>
</dbReference>
<dbReference type="PROSITE" id="PS50072">
    <property type="entry name" value="CSA_PPIASE_2"/>
    <property type="match status" value="1"/>
</dbReference>
<proteinExistence type="inferred from homology"/>
<dbReference type="InterPro" id="IPR044666">
    <property type="entry name" value="Cyclophilin_A-like"/>
</dbReference>
<evidence type="ECO:0000256" key="4">
    <source>
        <dbReference type="ARBA" id="ARBA00023235"/>
    </source>
</evidence>
<keyword evidence="4 7" id="KW-0413">Isomerase</keyword>
<keyword evidence="8" id="KW-1185">Reference proteome</keyword>
<dbReference type="PROSITE" id="PS00170">
    <property type="entry name" value="CSA_PPIASE_1"/>
    <property type="match status" value="1"/>
</dbReference>
<dbReference type="AlphaFoldDB" id="A0A8J7IJP1"/>
<dbReference type="Gene3D" id="2.150.10.10">
    <property type="entry name" value="Serralysin-like metalloprotease, C-terminal"/>
    <property type="match status" value="1"/>
</dbReference>
<dbReference type="PANTHER" id="PTHR45625:SF4">
    <property type="entry name" value="PEPTIDYLPROLYL ISOMERASE DOMAIN AND WD REPEAT-CONTAINING PROTEIN 1"/>
    <property type="match status" value="1"/>
</dbReference>
<comment type="caution">
    <text evidence="7">The sequence shown here is derived from an EMBL/GenBank/DDBJ whole genome shotgun (WGS) entry which is preliminary data.</text>
</comment>
<evidence type="ECO:0000259" key="6">
    <source>
        <dbReference type="PROSITE" id="PS50072"/>
    </source>
</evidence>
<dbReference type="Pfam" id="PF00160">
    <property type="entry name" value="Pro_isomerase"/>
    <property type="match status" value="1"/>
</dbReference>
<dbReference type="Gene3D" id="2.40.100.10">
    <property type="entry name" value="Cyclophilin-like"/>
    <property type="match status" value="1"/>
</dbReference>
<evidence type="ECO:0000313" key="8">
    <source>
        <dbReference type="Proteomes" id="UP000619079"/>
    </source>
</evidence>
<dbReference type="CDD" id="cd00317">
    <property type="entry name" value="cyclophilin"/>
    <property type="match status" value="1"/>
</dbReference>
<keyword evidence="3" id="KW-0697">Rotamase</keyword>
<feature type="region of interest" description="Disordered" evidence="5">
    <location>
        <begin position="563"/>
        <end position="590"/>
    </location>
</feature>
<protein>
    <recommendedName>
        <fullName evidence="2">peptidylprolyl isomerase</fullName>
        <ecNumber evidence="2">5.2.1.8</ecNumber>
    </recommendedName>
</protein>
<comment type="similarity">
    <text evidence="1">Belongs to the cyclophilin-type PPIase family.</text>
</comment>